<evidence type="ECO:0000313" key="24">
    <source>
        <dbReference type="EMBL" id="TFY62901.1"/>
    </source>
</evidence>
<keyword evidence="5 19" id="KW-0949">S-adenosyl-L-methionine</keyword>
<dbReference type="CDD" id="cd00371">
    <property type="entry name" value="HMA"/>
    <property type="match status" value="1"/>
</dbReference>
<dbReference type="Gene3D" id="3.30.70.100">
    <property type="match status" value="1"/>
</dbReference>
<keyword evidence="8 19" id="KW-0694">RNA-binding</keyword>
<dbReference type="InterPro" id="IPR013112">
    <property type="entry name" value="FAD-bd_8"/>
</dbReference>
<dbReference type="Pfam" id="PF02005">
    <property type="entry name" value="TRM"/>
    <property type="match status" value="1"/>
</dbReference>
<feature type="compositionally biased region" description="Polar residues" evidence="20">
    <location>
        <begin position="1301"/>
        <end position="1327"/>
    </location>
</feature>
<evidence type="ECO:0000256" key="10">
    <source>
        <dbReference type="ARBA" id="ARBA00022989"/>
    </source>
</evidence>
<dbReference type="PROSITE" id="PS51384">
    <property type="entry name" value="FAD_FR"/>
    <property type="match status" value="1"/>
</dbReference>
<dbReference type="PROSITE" id="PS51626">
    <property type="entry name" value="SAM_MT_TRM1"/>
    <property type="match status" value="1"/>
</dbReference>
<comment type="similarity">
    <text evidence="19">Belongs to the class I-like SAM-binding methyltransferase superfamily. Trm1 family.</text>
</comment>
<dbReference type="InterPro" id="IPR036163">
    <property type="entry name" value="HMA_dom_sf"/>
</dbReference>
<evidence type="ECO:0000313" key="25">
    <source>
        <dbReference type="Proteomes" id="UP000298327"/>
    </source>
</evidence>
<dbReference type="InterPro" id="IPR006121">
    <property type="entry name" value="HMA_dom"/>
</dbReference>
<evidence type="ECO:0000256" key="15">
    <source>
        <dbReference type="ARBA" id="ARBA00051897"/>
    </source>
</evidence>
<keyword evidence="11" id="KW-0560">Oxidoreductase</keyword>
<evidence type="ECO:0000256" key="17">
    <source>
        <dbReference type="ARBA" id="ARBA00082896"/>
    </source>
</evidence>
<dbReference type="InterPro" id="IPR013130">
    <property type="entry name" value="Fe3_Rdtase_TM_dom"/>
</dbReference>
<feature type="transmembrane region" description="Helical" evidence="21">
    <location>
        <begin position="469"/>
        <end position="486"/>
    </location>
</feature>
<feature type="transmembrane region" description="Helical" evidence="21">
    <location>
        <begin position="358"/>
        <end position="382"/>
    </location>
</feature>
<comment type="subcellular location">
    <subcellularLocation>
        <location evidence="1">Membrane</location>
        <topology evidence="1">Multi-pass membrane protein</topology>
    </subcellularLocation>
</comment>
<keyword evidence="12" id="KW-0813">Transport</keyword>
<feature type="region of interest" description="Disordered" evidence="20">
    <location>
        <begin position="913"/>
        <end position="984"/>
    </location>
</feature>
<keyword evidence="9" id="KW-0249">Electron transport</keyword>
<evidence type="ECO:0000256" key="5">
    <source>
        <dbReference type="ARBA" id="ARBA00022691"/>
    </source>
</evidence>
<evidence type="ECO:0000256" key="20">
    <source>
        <dbReference type="SAM" id="MobiDB-lite"/>
    </source>
</evidence>
<feature type="domain" description="HMA" evidence="22">
    <location>
        <begin position="6"/>
        <end position="70"/>
    </location>
</feature>
<dbReference type="EMBL" id="SEOQ01000441">
    <property type="protein sequence ID" value="TFY62901.1"/>
    <property type="molecule type" value="Genomic_DNA"/>
</dbReference>
<dbReference type="GO" id="GO:0002940">
    <property type="term" value="P:tRNA N2-guanine methylation"/>
    <property type="evidence" value="ECO:0007669"/>
    <property type="project" value="TreeGrafter"/>
</dbReference>
<dbReference type="GO" id="GO:0006811">
    <property type="term" value="P:monoatomic ion transport"/>
    <property type="evidence" value="ECO:0007669"/>
    <property type="project" value="UniProtKB-KW"/>
</dbReference>
<evidence type="ECO:0000256" key="12">
    <source>
        <dbReference type="ARBA" id="ARBA00023065"/>
    </source>
</evidence>
<dbReference type="SFLD" id="SFLDS00052">
    <property type="entry name" value="Ferric_Reductase_Domain"/>
    <property type="match status" value="2"/>
</dbReference>
<evidence type="ECO:0000256" key="18">
    <source>
        <dbReference type="ARBA" id="ARBA00083299"/>
    </source>
</evidence>
<dbReference type="GO" id="GO:0160104">
    <property type="term" value="F:tRNA (guanine(26)-N2)-dimethyltransferase activity"/>
    <property type="evidence" value="ECO:0007669"/>
    <property type="project" value="UniProtKB-EC"/>
</dbReference>
<dbReference type="FunFam" id="3.30.56.70:FF:000001">
    <property type="entry name" value="tRNA (guanine(26)-N(2))-dimethyltransferase"/>
    <property type="match status" value="1"/>
</dbReference>
<protein>
    <recommendedName>
        <fullName evidence="14">tRNA (guanine(26)-N(2))-dimethyltransferase</fullName>
        <ecNumber evidence="14">2.1.1.216</ecNumber>
    </recommendedName>
    <alternativeName>
        <fullName evidence="17">tRNA 2,2-dimethylguanosine-26 methyltransferase</fullName>
    </alternativeName>
    <alternativeName>
        <fullName evidence="16">tRNA(guanine-26,N(2)-N(2)) methyltransferase</fullName>
    </alternativeName>
    <alternativeName>
        <fullName evidence="18">tRNA(m(2,2)G26)dimethyltransferase</fullName>
    </alternativeName>
</protein>
<name>A0A4Y9YN29_9AGAM</name>
<keyword evidence="7 19" id="KW-0819">tRNA processing</keyword>
<dbReference type="SUPFAM" id="SSF53335">
    <property type="entry name" value="S-adenosyl-L-methionine-dependent methyltransferases"/>
    <property type="match status" value="1"/>
</dbReference>
<sequence length="1811" mass="200240">MSEHTYKFDVKISTIDDLLRLLRAVERVLKKAEGVSSYDVNLETQQVLVTGTIPYDDVLTKIQKTGKEVRSGETVACWSGGLWPAAESKSGDKADVLFAGGAGGNSVTETQDESSLAYGSLVLGSSVRSSYSKPFPINHPGRHSIAHFAPVVGSGSPVAASIVVLLCSTHGWPNLRHLMSTSPSSTASLTPNPTTPVIQDDLEWITAYLTIHRLSTTSWRYAYLLWLVIAFVSVVFAVFHWTGIRQGVLGAYWSKWALRRRTWRKRHSLAVARRRGEPHKQPIPLPSNSQILCLIILIIAVFALSFAGPDDLAPSYKLWQFSDSSKSTRAAPTVDYSVFVPQYTINKAWWTSSARTGLIAFALFPLCILFALKAPPFALFAIPGLLNIHFDKLIWLHRWLGRLIWLISTIHVAFWSVQLAEDKRVGTGKIAYTYAWQYPNFIYAWVSYILLTLLVLLSIRPLRERHYEAFYFLHILLVPLSIVMAALHHPPLWWWCWAALALWMGERIWRATRWLYVNGFVGSSISSSSRRNDKIWELHPFNAEASTARNSKPPQILLPPGDRTSALSYASSMPRSPYHSTTPSASSEHFLIPPSFSDVMYAPPPGYAHAELVSGRTIRVRIATPGHITWAPGQHFLLCIPSVSRFLSHPFTAGSVCDEQVVGDEGRMILLLIRAKNGWTKDLWDAVIHLLATGRKHPRNEVPAGTTLPSTGVLMRSWVDGPFGSSVRTDWGAFSSILIVSGGSGVSFGLSVLEYVCLCLAGREGRFLGGKGTRKNFLTKRVRFVWLVREFAHIQWCATVLRRCMALVPPDLLQVEIFVTNFKVPPKGQPLSPYLITPSTASFQDFAPPTPGFMKEDRRRQQNRASVDTFDGHDSDDPQDSYVDLSYYTGEFGADGARTGELGHEEHILDLTNFDGDNDERMPGEAQVNRKVRKEGKIRRALSRRVGTMKSRRGAEDNASGSKPNLTLSTPAMQSQGRSSLLPPLSPVAETVRLISPVHDRHPSETDLGTSKIIEAYEIPSPQDSQSSALESPPRPISHLSDAASKHPSLALTMETDTRSVYSHPNSMHALMPQVEMGAGGEQAQLELDDREMLDLSVMAEFARPGRPKLDVILRDEVSKATGLVAVACCGPTTLNAVMRKLVAAQIDPGRIRRGDMSGSISFSLRALPRLHPFASRTLNHRYTTQSSTQSPLEASIAMSEDPPPITVPEGFTLHTENTSHILLPDTNEAFLNPVQEFNRDLSVAAIRVWSEELNKAKEQKWRQAQERRARKGEEGLAEGADKKRRKLDNGSKAPSAGTEGASSVDSGESSTRPADATEVTTDSNAASEAVQVKDAELKYRPYKFVLLEALSATGLRSIRYAKEIPLVKHVIANDLSSAATAAMKRNIAINGLGETGPDSTSDAAPPEARKVKPGKVRVNEGDARVLMYSHSLERNRVDVVDLDPYGTAAPFIDSAVQCINDGGLLCVTCTDLSVLATNNYPEKCYSNYGGVPVKAEYCHEAALRLVLHTISVSAARYGRYIQPMLSLSIDFYVRLFVKIQSAPIEVKKAASQTSIYYVCSVCQSFYGQTLGKRIEKVNERTGNVNHVFKAQTGPTVSEKCPECDSALHVAGPMWSGKIHDHDFIASMLEHIEPNEDKYGTATRMKGMLTVAKEELDVPFYFTPSRVSSFFHCTCPPLDDVASALLNAGHQVSRSHACPGSLKSSASRADLHDVFRTWVKSHPVKMEKISENSPSRKLLEKEPKWAVSSLLTMSKVLMKHRVEANFKRHPQTVTQSSKIKLVRYQQNPTPHWGPGTRADSGTKRVRANDDE</sequence>
<dbReference type="CDD" id="cd06186">
    <property type="entry name" value="NOX_Duox_like_FAD_NADP"/>
    <property type="match status" value="1"/>
</dbReference>
<evidence type="ECO:0000256" key="21">
    <source>
        <dbReference type="SAM" id="Phobius"/>
    </source>
</evidence>
<dbReference type="Pfam" id="PF01794">
    <property type="entry name" value="Ferric_reduct"/>
    <property type="match status" value="1"/>
</dbReference>
<keyword evidence="3 19" id="KW-0489">Methyltransferase</keyword>
<evidence type="ECO:0000256" key="7">
    <source>
        <dbReference type="ARBA" id="ARBA00022694"/>
    </source>
</evidence>
<comment type="caution">
    <text evidence="24">The sequence shown here is derived from an EMBL/GenBank/DDBJ whole genome shotgun (WGS) entry which is preliminary data.</text>
</comment>
<dbReference type="InterPro" id="IPR013121">
    <property type="entry name" value="Fe_red_NAD-bd_6"/>
</dbReference>
<evidence type="ECO:0000256" key="11">
    <source>
        <dbReference type="ARBA" id="ARBA00023002"/>
    </source>
</evidence>
<evidence type="ECO:0000256" key="3">
    <source>
        <dbReference type="ARBA" id="ARBA00022603"/>
    </source>
</evidence>
<evidence type="ECO:0000256" key="1">
    <source>
        <dbReference type="ARBA" id="ARBA00004141"/>
    </source>
</evidence>
<feature type="transmembrane region" description="Helical" evidence="21">
    <location>
        <begin position="440"/>
        <end position="457"/>
    </location>
</feature>
<evidence type="ECO:0000259" key="23">
    <source>
        <dbReference type="PROSITE" id="PS51384"/>
    </source>
</evidence>
<reference evidence="24 25" key="1">
    <citation type="submission" date="2019-02" db="EMBL/GenBank/DDBJ databases">
        <title>Genome sequencing of the rare red list fungi Dentipellis fragilis.</title>
        <authorList>
            <person name="Buettner E."/>
            <person name="Kellner H."/>
        </authorList>
    </citation>
    <scope>NUCLEOTIDE SEQUENCE [LARGE SCALE GENOMIC DNA]</scope>
    <source>
        <strain evidence="24 25">DSM 105465</strain>
    </source>
</reference>
<dbReference type="PANTHER" id="PTHR10631:SF3">
    <property type="entry name" value="TRNA (GUANINE(26)-N(2))-DIMETHYLTRANSFERASE"/>
    <property type="match status" value="1"/>
</dbReference>
<dbReference type="Gene3D" id="3.30.56.70">
    <property type="entry name" value="N2,N2-dimethylguanosine tRNA methyltransferase, C-terminal domain"/>
    <property type="match status" value="1"/>
</dbReference>
<feature type="compositionally biased region" description="Basic and acidic residues" evidence="20">
    <location>
        <begin position="1800"/>
        <end position="1811"/>
    </location>
</feature>
<feature type="region of interest" description="Disordered" evidence="20">
    <location>
        <begin position="1257"/>
        <end position="1328"/>
    </location>
</feature>
<feature type="transmembrane region" description="Helical" evidence="21">
    <location>
        <begin position="291"/>
        <end position="308"/>
    </location>
</feature>
<feature type="domain" description="FAD-binding FR-type" evidence="23">
    <location>
        <begin position="599"/>
        <end position="729"/>
    </location>
</feature>
<evidence type="ECO:0000256" key="9">
    <source>
        <dbReference type="ARBA" id="ARBA00022982"/>
    </source>
</evidence>
<dbReference type="Pfam" id="PF08030">
    <property type="entry name" value="NAD_binding_6"/>
    <property type="match status" value="1"/>
</dbReference>
<dbReference type="GO" id="GO:0016491">
    <property type="term" value="F:oxidoreductase activity"/>
    <property type="evidence" value="ECO:0007669"/>
    <property type="project" value="UniProtKB-KW"/>
</dbReference>
<keyword evidence="4 19" id="KW-0808">Transferase</keyword>
<feature type="region of interest" description="Disordered" evidence="20">
    <location>
        <begin position="1021"/>
        <end position="1046"/>
    </location>
</feature>
<dbReference type="OrthoDB" id="10006946at2759"/>
<evidence type="ECO:0000256" key="16">
    <source>
        <dbReference type="ARBA" id="ARBA00077143"/>
    </source>
</evidence>
<keyword evidence="6 21" id="KW-0812">Transmembrane</keyword>
<keyword evidence="25" id="KW-1185">Reference proteome</keyword>
<dbReference type="PROSITE" id="PS50846">
    <property type="entry name" value="HMA_2"/>
    <property type="match status" value="1"/>
</dbReference>
<dbReference type="Proteomes" id="UP000298327">
    <property type="component" value="Unassembled WGS sequence"/>
</dbReference>
<dbReference type="InterPro" id="IPR017927">
    <property type="entry name" value="FAD-bd_FR_type"/>
</dbReference>
<keyword evidence="12" id="KW-0406">Ion transport</keyword>
<evidence type="ECO:0000259" key="22">
    <source>
        <dbReference type="PROSITE" id="PS50846"/>
    </source>
</evidence>
<dbReference type="GO" id="GO:0046872">
    <property type="term" value="F:metal ion binding"/>
    <property type="evidence" value="ECO:0007669"/>
    <property type="project" value="InterPro"/>
</dbReference>
<evidence type="ECO:0000256" key="6">
    <source>
        <dbReference type="ARBA" id="ARBA00022692"/>
    </source>
</evidence>
<dbReference type="NCBIfam" id="TIGR00308">
    <property type="entry name" value="TRM1"/>
    <property type="match status" value="1"/>
</dbReference>
<dbReference type="Pfam" id="PF00403">
    <property type="entry name" value="HMA"/>
    <property type="match status" value="1"/>
</dbReference>
<dbReference type="Gene3D" id="3.40.50.80">
    <property type="entry name" value="Nucleotide-binding domain of ferredoxin-NADP reductase (FNR) module"/>
    <property type="match status" value="1"/>
</dbReference>
<dbReference type="InterPro" id="IPR029063">
    <property type="entry name" value="SAM-dependent_MTases_sf"/>
</dbReference>
<evidence type="ECO:0000256" key="2">
    <source>
        <dbReference type="ARBA" id="ARBA00022555"/>
    </source>
</evidence>
<feature type="compositionally biased region" description="Basic and acidic residues" evidence="20">
    <location>
        <begin position="1257"/>
        <end position="1275"/>
    </location>
</feature>
<accession>A0A4Y9YN29</accession>
<dbReference type="InterPro" id="IPR042296">
    <property type="entry name" value="tRNA_met_Trm1_C"/>
</dbReference>
<dbReference type="GO" id="GO:0005634">
    <property type="term" value="C:nucleus"/>
    <property type="evidence" value="ECO:0007669"/>
    <property type="project" value="TreeGrafter"/>
</dbReference>
<dbReference type="EC" id="2.1.1.216" evidence="14"/>
<feature type="transmembrane region" description="Helical" evidence="21">
    <location>
        <begin position="221"/>
        <end position="239"/>
    </location>
</feature>
<dbReference type="PANTHER" id="PTHR10631">
    <property type="entry name" value="N 2 ,N 2 -DIMETHYLGUANOSINE TRNA METHYLTRANSFERASE"/>
    <property type="match status" value="1"/>
</dbReference>
<dbReference type="Pfam" id="PF08022">
    <property type="entry name" value="FAD_binding_8"/>
    <property type="match status" value="1"/>
</dbReference>
<dbReference type="CDD" id="cd02440">
    <property type="entry name" value="AdoMet_MTases"/>
    <property type="match status" value="1"/>
</dbReference>
<evidence type="ECO:0000256" key="8">
    <source>
        <dbReference type="ARBA" id="ARBA00022884"/>
    </source>
</evidence>
<gene>
    <name evidence="24" type="ORF">EVG20_g6537</name>
</gene>
<dbReference type="GO" id="GO:0016020">
    <property type="term" value="C:membrane"/>
    <property type="evidence" value="ECO:0007669"/>
    <property type="project" value="UniProtKB-SubCell"/>
</dbReference>
<dbReference type="Gene3D" id="3.40.50.150">
    <property type="entry name" value="Vaccinia Virus protein VP39"/>
    <property type="match status" value="1"/>
</dbReference>
<dbReference type="GO" id="GO:0000049">
    <property type="term" value="F:tRNA binding"/>
    <property type="evidence" value="ECO:0007669"/>
    <property type="project" value="UniProtKB-UniRule"/>
</dbReference>
<feature type="transmembrane region" description="Helical" evidence="21">
    <location>
        <begin position="403"/>
        <end position="420"/>
    </location>
</feature>
<keyword evidence="13 21" id="KW-0472">Membrane</keyword>
<proteinExistence type="inferred from homology"/>
<feature type="compositionally biased region" description="Basic residues" evidence="20">
    <location>
        <begin position="930"/>
        <end position="943"/>
    </location>
</feature>
<evidence type="ECO:0000256" key="14">
    <source>
        <dbReference type="ARBA" id="ARBA00039099"/>
    </source>
</evidence>
<evidence type="ECO:0000256" key="4">
    <source>
        <dbReference type="ARBA" id="ARBA00022679"/>
    </source>
</evidence>
<keyword evidence="2 19" id="KW-0820">tRNA-binding</keyword>
<organism evidence="24 25">
    <name type="scientific">Dentipellis fragilis</name>
    <dbReference type="NCBI Taxonomy" id="205917"/>
    <lineage>
        <taxon>Eukaryota</taxon>
        <taxon>Fungi</taxon>
        <taxon>Dikarya</taxon>
        <taxon>Basidiomycota</taxon>
        <taxon>Agaricomycotina</taxon>
        <taxon>Agaricomycetes</taxon>
        <taxon>Russulales</taxon>
        <taxon>Hericiaceae</taxon>
        <taxon>Dentipellis</taxon>
    </lineage>
</organism>
<feature type="region of interest" description="Disordered" evidence="20">
    <location>
        <begin position="1786"/>
        <end position="1811"/>
    </location>
</feature>
<dbReference type="InterPro" id="IPR002905">
    <property type="entry name" value="Trm1"/>
</dbReference>
<feature type="region of interest" description="Disordered" evidence="20">
    <location>
        <begin position="1391"/>
        <end position="1413"/>
    </location>
</feature>
<dbReference type="InterPro" id="IPR039261">
    <property type="entry name" value="FNR_nucleotide-bd"/>
</dbReference>
<keyword evidence="10 21" id="KW-1133">Transmembrane helix</keyword>
<feature type="region of interest" description="Disordered" evidence="20">
    <location>
        <begin position="848"/>
        <end position="879"/>
    </location>
</feature>
<dbReference type="SUPFAM" id="SSF55008">
    <property type="entry name" value="HMA, heavy metal-associated domain"/>
    <property type="match status" value="1"/>
</dbReference>
<evidence type="ECO:0000256" key="13">
    <source>
        <dbReference type="ARBA" id="ARBA00023136"/>
    </source>
</evidence>
<feature type="compositionally biased region" description="Polar residues" evidence="20">
    <location>
        <begin position="959"/>
        <end position="979"/>
    </location>
</feature>
<dbReference type="STRING" id="205917.A0A4Y9YN29"/>
<comment type="catalytic activity">
    <reaction evidence="15">
        <text>guanosine(26) in tRNA + 2 S-adenosyl-L-methionine = N(2)-dimethylguanosine(26) in tRNA + 2 S-adenosyl-L-homocysteine + 2 H(+)</text>
        <dbReference type="Rhea" id="RHEA:43140"/>
        <dbReference type="Rhea" id="RHEA-COMP:10359"/>
        <dbReference type="Rhea" id="RHEA-COMP:10360"/>
        <dbReference type="ChEBI" id="CHEBI:15378"/>
        <dbReference type="ChEBI" id="CHEBI:57856"/>
        <dbReference type="ChEBI" id="CHEBI:59789"/>
        <dbReference type="ChEBI" id="CHEBI:74269"/>
        <dbReference type="ChEBI" id="CHEBI:74513"/>
        <dbReference type="EC" id="2.1.1.216"/>
    </reaction>
</comment>
<evidence type="ECO:0000256" key="19">
    <source>
        <dbReference type="PROSITE-ProRule" id="PRU00958"/>
    </source>
</evidence>